<dbReference type="Proteomes" id="UP000248314">
    <property type="component" value="Unassembled WGS sequence"/>
</dbReference>
<evidence type="ECO:0000256" key="1">
    <source>
        <dbReference type="SAM" id="SignalP"/>
    </source>
</evidence>
<organism evidence="2 3">
    <name type="scientific">Hoylesella shahii DSM 15611 = JCM 12083</name>
    <dbReference type="NCBI Taxonomy" id="1122991"/>
    <lineage>
        <taxon>Bacteria</taxon>
        <taxon>Pseudomonadati</taxon>
        <taxon>Bacteroidota</taxon>
        <taxon>Bacteroidia</taxon>
        <taxon>Bacteroidales</taxon>
        <taxon>Prevotellaceae</taxon>
        <taxon>Hoylesella</taxon>
    </lineage>
</organism>
<dbReference type="InterPro" id="IPR036249">
    <property type="entry name" value="Thioredoxin-like_sf"/>
</dbReference>
<proteinExistence type="predicted"/>
<reference evidence="2 3" key="1">
    <citation type="submission" date="2018-05" db="EMBL/GenBank/DDBJ databases">
        <title>Genomic Encyclopedia of Type Strains, Phase I: the one thousand microbial genomes (KMG-I) project.</title>
        <authorList>
            <person name="Kyrpides N."/>
        </authorList>
    </citation>
    <scope>NUCLEOTIDE SEQUENCE [LARGE SCALE GENOMIC DNA]</scope>
    <source>
        <strain evidence="2 3">DSM 15611</strain>
    </source>
</reference>
<dbReference type="InterPro" id="IPR013783">
    <property type="entry name" value="Ig-like_fold"/>
</dbReference>
<feature type="signal peptide" evidence="1">
    <location>
        <begin position="1"/>
        <end position="22"/>
    </location>
</feature>
<dbReference type="AlphaFoldDB" id="A0A318HRF2"/>
<evidence type="ECO:0000313" key="3">
    <source>
        <dbReference type="Proteomes" id="UP000248314"/>
    </source>
</evidence>
<evidence type="ECO:0000313" key="2">
    <source>
        <dbReference type="EMBL" id="PXX20243.1"/>
    </source>
</evidence>
<dbReference type="PROSITE" id="PS51257">
    <property type="entry name" value="PROKAR_LIPOPROTEIN"/>
    <property type="match status" value="1"/>
</dbReference>
<keyword evidence="1" id="KW-0732">Signal</keyword>
<gene>
    <name evidence="2" type="ORF">EJ73_02148</name>
</gene>
<sequence>MHLKPTLILLAALVLGACNNIAPEDRFIEVASATVKRKVLVEEFTGQRCLNCPEAANELARLQAQYGGDTLIVVAIHGGRLAVKPTASVNGLSTALGDSYAKFWGFTNSVPNALINRKPAGQQKDAWAGIIRQAFEAETALNLKLVTTYDGTSRQLKVSTTVAALANGVQGKLQLWLVEDGIVSLQQLPGNVKEPNYVHNHVLRATLNGDWGEDVSIDANNEKTFTHTLTLPIGVNADKAWVVAFVYNDDGVVQVDRHKVAN</sequence>
<dbReference type="Gene3D" id="2.60.40.10">
    <property type="entry name" value="Immunoglobulins"/>
    <property type="match status" value="1"/>
</dbReference>
<accession>A0A318HRF2</accession>
<dbReference type="InterPro" id="IPR021615">
    <property type="entry name" value="Omp28"/>
</dbReference>
<dbReference type="Pfam" id="PF11551">
    <property type="entry name" value="Omp28"/>
    <property type="match status" value="1"/>
</dbReference>
<dbReference type="RefSeq" id="WP_025817564.1">
    <property type="nucleotide sequence ID" value="NZ_BAIZ01000069.1"/>
</dbReference>
<feature type="chain" id="PRO_5016264291" evidence="1">
    <location>
        <begin position="23"/>
        <end position="262"/>
    </location>
</feature>
<dbReference type="STRING" id="1122991.GCA_000613445_00300"/>
<dbReference type="EMBL" id="QJJX01000029">
    <property type="protein sequence ID" value="PXX20243.1"/>
    <property type="molecule type" value="Genomic_DNA"/>
</dbReference>
<name>A0A318HRF2_9BACT</name>
<dbReference type="NCBIfam" id="NF033782">
    <property type="entry name" value="lipoprot_Omp28"/>
    <property type="match status" value="1"/>
</dbReference>
<keyword evidence="3" id="KW-1185">Reference proteome</keyword>
<comment type="caution">
    <text evidence="2">The sequence shown here is derived from an EMBL/GenBank/DDBJ whole genome shotgun (WGS) entry which is preliminary data.</text>
</comment>
<dbReference type="SUPFAM" id="SSF52833">
    <property type="entry name" value="Thioredoxin-like"/>
    <property type="match status" value="1"/>
</dbReference>
<protein>
    <submittedName>
        <fullName evidence="2">Outer membrane protein Omp28</fullName>
    </submittedName>
</protein>
<dbReference type="OrthoDB" id="1081990at2"/>